<dbReference type="EMBL" id="BMPP01000013">
    <property type="protein sequence ID" value="GGK33564.1"/>
    <property type="molecule type" value="Genomic_DNA"/>
</dbReference>
<gene>
    <name evidence="1" type="ORF">GCM10008955_29510</name>
</gene>
<evidence type="ECO:0000313" key="2">
    <source>
        <dbReference type="Proteomes" id="UP000647587"/>
    </source>
</evidence>
<reference evidence="2" key="1">
    <citation type="journal article" date="2019" name="Int. J. Syst. Evol. Microbiol.">
        <title>The Global Catalogue of Microorganisms (GCM) 10K type strain sequencing project: providing services to taxonomists for standard genome sequencing and annotation.</title>
        <authorList>
            <consortium name="The Broad Institute Genomics Platform"/>
            <consortium name="The Broad Institute Genome Sequencing Center for Infectious Disease"/>
            <person name="Wu L."/>
            <person name="Ma J."/>
        </authorList>
    </citation>
    <scope>NUCLEOTIDE SEQUENCE [LARGE SCALE GENOMIC DNA]</scope>
    <source>
        <strain evidence="2">JCM 30331</strain>
    </source>
</reference>
<proteinExistence type="predicted"/>
<comment type="caution">
    <text evidence="1">The sequence shown here is derived from an EMBL/GenBank/DDBJ whole genome shotgun (WGS) entry which is preliminary data.</text>
</comment>
<dbReference type="Proteomes" id="UP000647587">
    <property type="component" value="Unassembled WGS sequence"/>
</dbReference>
<evidence type="ECO:0000313" key="1">
    <source>
        <dbReference type="EMBL" id="GGK33564.1"/>
    </source>
</evidence>
<organism evidence="1 2">
    <name type="scientific">Deinococcus malanensis</name>
    <dbReference type="NCBI Taxonomy" id="1706855"/>
    <lineage>
        <taxon>Bacteria</taxon>
        <taxon>Thermotogati</taxon>
        <taxon>Deinococcota</taxon>
        <taxon>Deinococci</taxon>
        <taxon>Deinococcales</taxon>
        <taxon>Deinococcaceae</taxon>
        <taxon>Deinococcus</taxon>
    </lineage>
</organism>
<keyword evidence="2" id="KW-1185">Reference proteome</keyword>
<accession>A0ABQ2EZH2</accession>
<dbReference type="RefSeq" id="WP_189010164.1">
    <property type="nucleotide sequence ID" value="NZ_BMPP01000013.1"/>
</dbReference>
<evidence type="ECO:0008006" key="3">
    <source>
        <dbReference type="Google" id="ProtNLM"/>
    </source>
</evidence>
<protein>
    <recommendedName>
        <fullName evidence="3">Anti-sigma-28 factor FlgM C-terminal domain-containing protein</fullName>
    </recommendedName>
</protein>
<sequence>MDTQNEPAPQTSEDLEVRKTRLRQVIDAGGKDTLSEDDYLFAVKNALILDGQTEA</sequence>
<name>A0ABQ2EZH2_9DEIO</name>